<dbReference type="OrthoDB" id="3298745at2"/>
<evidence type="ECO:0000313" key="3">
    <source>
        <dbReference type="Proteomes" id="UP000054537"/>
    </source>
</evidence>
<gene>
    <name evidence="2" type="ORF">MB27_32755</name>
</gene>
<protein>
    <submittedName>
        <fullName evidence="2">Uncharacterized protein</fullName>
    </submittedName>
</protein>
<keyword evidence="1" id="KW-0472">Membrane</keyword>
<dbReference type="Proteomes" id="UP000054537">
    <property type="component" value="Unassembled WGS sequence"/>
</dbReference>
<keyword evidence="3" id="KW-1185">Reference proteome</keyword>
<keyword evidence="1" id="KW-1133">Transmembrane helix</keyword>
<dbReference type="RefSeq" id="WP_043531166.1">
    <property type="nucleotide sequence ID" value="NZ_BAABKU010000001.1"/>
</dbReference>
<evidence type="ECO:0000313" key="2">
    <source>
        <dbReference type="EMBL" id="KHD73813.1"/>
    </source>
</evidence>
<feature type="transmembrane region" description="Helical" evidence="1">
    <location>
        <begin position="40"/>
        <end position="60"/>
    </location>
</feature>
<evidence type="ECO:0000256" key="1">
    <source>
        <dbReference type="SAM" id="Phobius"/>
    </source>
</evidence>
<reference evidence="2 3" key="1">
    <citation type="submission" date="2014-10" db="EMBL/GenBank/DDBJ databases">
        <title>Draft genome sequence of Actinoplanes utahensis NRRL 12052.</title>
        <authorList>
            <person name="Velasco-Bucheli B."/>
            <person name="del Cerro C."/>
            <person name="Hormigo D."/>
            <person name="Garcia J.L."/>
            <person name="Acebal C."/>
            <person name="Arroyo M."/>
            <person name="de la Mata I."/>
        </authorList>
    </citation>
    <scope>NUCLEOTIDE SEQUENCE [LARGE SCALE GENOMIC DNA]</scope>
    <source>
        <strain evidence="2 3">NRRL 12052</strain>
    </source>
</reference>
<dbReference type="EMBL" id="JRTT01000128">
    <property type="protein sequence ID" value="KHD73813.1"/>
    <property type="molecule type" value="Genomic_DNA"/>
</dbReference>
<organism evidence="2 3">
    <name type="scientific">Actinoplanes utahensis</name>
    <dbReference type="NCBI Taxonomy" id="1869"/>
    <lineage>
        <taxon>Bacteria</taxon>
        <taxon>Bacillati</taxon>
        <taxon>Actinomycetota</taxon>
        <taxon>Actinomycetes</taxon>
        <taxon>Micromonosporales</taxon>
        <taxon>Micromonosporaceae</taxon>
        <taxon>Actinoplanes</taxon>
    </lineage>
</organism>
<dbReference type="eggNOG" id="ENOG50324BB">
    <property type="taxonomic scope" value="Bacteria"/>
</dbReference>
<name>A0A0A6UFI2_ACTUT</name>
<proteinExistence type="predicted"/>
<keyword evidence="1" id="KW-0812">Transmembrane</keyword>
<sequence>MSDQLEEIFVRARPDAIREVRPPGAEAARSTVRRRRRRRAVVLATAAVFAVLGGVVTWIAPSSPPPTPPAATPVDLPGAAKAALGPVTAPAAVAVAQQAAVKSTWKATSASHLGELTLRAACAGTGTMTLIVDGIPGGESLEKEPVEVTRLKLPCTDRPEPATERYVLGQGFTTVEYRIEDAADAEGRAVFAFRVTVETGKPLDGSGDDSYAISALRLTEEQSNTGYGFGSPIDENRSHEEEVPSRFGTRFRVMTACTGIGTLTIELRQAGGKLVDTTTATCRWPAKRYDWEPARGSGKLVLHVAYQPTTDSRAGADFMIQLEKR</sequence>
<comment type="caution">
    <text evidence="2">The sequence shown here is derived from an EMBL/GenBank/DDBJ whole genome shotgun (WGS) entry which is preliminary data.</text>
</comment>
<dbReference type="AlphaFoldDB" id="A0A0A6UFI2"/>
<accession>A0A0A6UFI2</accession>